<proteinExistence type="predicted"/>
<keyword evidence="3" id="KW-1185">Reference proteome</keyword>
<protein>
    <submittedName>
        <fullName evidence="2">RimJ/RimL family protein N-acetyltransferase</fullName>
    </submittedName>
</protein>
<dbReference type="InterPro" id="IPR016181">
    <property type="entry name" value="Acyl_CoA_acyltransferase"/>
</dbReference>
<dbReference type="InterPro" id="IPR000182">
    <property type="entry name" value="GNAT_dom"/>
</dbReference>
<dbReference type="GO" id="GO:0016747">
    <property type="term" value="F:acyltransferase activity, transferring groups other than amino-acyl groups"/>
    <property type="evidence" value="ECO:0007669"/>
    <property type="project" value="InterPro"/>
</dbReference>
<evidence type="ECO:0000313" key="3">
    <source>
        <dbReference type="Proteomes" id="UP000238392"/>
    </source>
</evidence>
<dbReference type="Gene3D" id="3.40.630.30">
    <property type="match status" value="1"/>
</dbReference>
<dbReference type="AlphaFoldDB" id="A0A2T0X563"/>
<dbReference type="PANTHER" id="PTHR43792:SF16">
    <property type="entry name" value="N-ACETYLTRANSFERASE DOMAIN-CONTAINING PROTEIN"/>
    <property type="match status" value="1"/>
</dbReference>
<dbReference type="RefSeq" id="WP_106262344.1">
    <property type="nucleotide sequence ID" value="NZ_PVTQ01000001.1"/>
</dbReference>
<dbReference type="PANTHER" id="PTHR43792">
    <property type="entry name" value="GNAT FAMILY, PUTATIVE (AFU_ORTHOLOGUE AFUA_3G00765)-RELATED-RELATED"/>
    <property type="match status" value="1"/>
</dbReference>
<feature type="domain" description="N-acetyltransferase" evidence="1">
    <location>
        <begin position="12"/>
        <end position="167"/>
    </location>
</feature>
<accession>A0A2T0X563</accession>
<sequence length="167" mass="18299">MISIPTLTTSRLTLRPIQAADWDAYHRLMTSDRSIFMGGPFDTTKAWGMFCADHAQWSLFGCGALMIQNTASGECLGQVAINSGPLFPEFELGWYLYPEAEGYGFAYEAAAALRAWSLDAAHITTLVSYIDAENLRSIGLAKRLGAPLDRGAQRPDPSDLGYRHYGA</sequence>
<dbReference type="SUPFAM" id="SSF55729">
    <property type="entry name" value="Acyl-CoA N-acyltransferases (Nat)"/>
    <property type="match status" value="1"/>
</dbReference>
<dbReference type="Proteomes" id="UP000238392">
    <property type="component" value="Unassembled WGS sequence"/>
</dbReference>
<evidence type="ECO:0000259" key="1">
    <source>
        <dbReference type="PROSITE" id="PS51186"/>
    </source>
</evidence>
<reference evidence="2 3" key="1">
    <citation type="submission" date="2018-03" db="EMBL/GenBank/DDBJ databases">
        <title>Genomic Encyclopedia of Archaeal and Bacterial Type Strains, Phase II (KMG-II): from individual species to whole genera.</title>
        <authorList>
            <person name="Goeker M."/>
        </authorList>
    </citation>
    <scope>NUCLEOTIDE SEQUENCE [LARGE SCALE GENOMIC DNA]</scope>
    <source>
        <strain evidence="2 3">DSM 100212</strain>
    </source>
</reference>
<dbReference type="EMBL" id="PVTQ01000001">
    <property type="protein sequence ID" value="PRY94067.1"/>
    <property type="molecule type" value="Genomic_DNA"/>
</dbReference>
<gene>
    <name evidence="2" type="ORF">CLV74_101198</name>
</gene>
<dbReference type="PROSITE" id="PS51186">
    <property type="entry name" value="GNAT"/>
    <property type="match status" value="1"/>
</dbReference>
<organism evidence="2 3">
    <name type="scientific">Donghicola tyrosinivorans</name>
    <dbReference type="NCBI Taxonomy" id="1652492"/>
    <lineage>
        <taxon>Bacteria</taxon>
        <taxon>Pseudomonadati</taxon>
        <taxon>Pseudomonadota</taxon>
        <taxon>Alphaproteobacteria</taxon>
        <taxon>Rhodobacterales</taxon>
        <taxon>Roseobacteraceae</taxon>
        <taxon>Donghicola</taxon>
    </lineage>
</organism>
<keyword evidence="2" id="KW-0808">Transferase</keyword>
<dbReference type="OrthoDB" id="6293260at2"/>
<comment type="caution">
    <text evidence="2">The sequence shown here is derived from an EMBL/GenBank/DDBJ whole genome shotgun (WGS) entry which is preliminary data.</text>
</comment>
<evidence type="ECO:0000313" key="2">
    <source>
        <dbReference type="EMBL" id="PRY94067.1"/>
    </source>
</evidence>
<dbReference type="Pfam" id="PF13302">
    <property type="entry name" value="Acetyltransf_3"/>
    <property type="match status" value="1"/>
</dbReference>
<dbReference type="InterPro" id="IPR051531">
    <property type="entry name" value="N-acetyltransferase"/>
</dbReference>
<name>A0A2T0X563_9RHOB</name>